<dbReference type="InterPro" id="IPR000387">
    <property type="entry name" value="Tyr_Pase_dom"/>
</dbReference>
<dbReference type="EMBL" id="DQ257441">
    <property type="protein sequence ID" value="ABC69358.4"/>
    <property type="molecule type" value="Genomic_DNA"/>
</dbReference>
<reference evidence="2" key="1">
    <citation type="submission" date="2006-12" db="EMBL/GenBank/DDBJ databases">
        <title>Cloning and characterization of a novel PTP-like phytase from Megasphaera elsdenii with mixed 3- or 6-phosphate position specificity.</title>
        <authorList>
            <person name="Puhl A.A."/>
            <person name="Selinger L.B."/>
            <person name="Greiner R."/>
        </authorList>
    </citation>
    <scope>NUCLEOTIDE SEQUENCE</scope>
    <source>
        <strain evidence="2">YR60</strain>
    </source>
</reference>
<gene>
    <name evidence="2" type="primary">phyA</name>
</gene>
<evidence type="ECO:0000259" key="1">
    <source>
        <dbReference type="PROSITE" id="PS50056"/>
    </source>
</evidence>
<accession>Q0ZQJ4</accession>
<feature type="domain" description="Tyrosine specific protein phosphatases" evidence="1">
    <location>
        <begin position="245"/>
        <end position="292"/>
    </location>
</feature>
<dbReference type="PROSITE" id="PS00383">
    <property type="entry name" value="TYR_PHOSPHATASE_1"/>
    <property type="match status" value="1"/>
</dbReference>
<organism evidence="2">
    <name type="scientific">Megasphaera elsdenii</name>
    <dbReference type="NCBI Taxonomy" id="907"/>
    <lineage>
        <taxon>Bacteria</taxon>
        <taxon>Bacillati</taxon>
        <taxon>Bacillota</taxon>
        <taxon>Negativicutes</taxon>
        <taxon>Veillonellales</taxon>
        <taxon>Veillonellaceae</taxon>
        <taxon>Megasphaera</taxon>
    </lineage>
</organism>
<dbReference type="PROSITE" id="PS50056">
    <property type="entry name" value="TYR_PHOSPHATASE_2"/>
    <property type="match status" value="1"/>
</dbReference>
<name>Q0ZQJ4_MEGEL</name>
<reference evidence="2" key="2">
    <citation type="journal article" date="2007" name="Microb. Ecol.">
        <title>Diversity of phytases in the rumen.</title>
        <authorList>
            <person name="Nakashima B.A."/>
            <person name="McAllister T.A."/>
            <person name="Sharma R."/>
            <person name="Selinger L.B."/>
        </authorList>
    </citation>
    <scope>NUCLEOTIDE SEQUENCE</scope>
    <source>
        <strain evidence="2">YR60</strain>
    </source>
</reference>
<proteinExistence type="predicted"/>
<dbReference type="Pfam" id="PF14566">
    <property type="entry name" value="PTPlike_phytase"/>
    <property type="match status" value="1"/>
</dbReference>
<dbReference type="SUPFAM" id="SSF52799">
    <property type="entry name" value="(Phosphotyrosine protein) phosphatases II"/>
    <property type="match status" value="1"/>
</dbReference>
<dbReference type="InterPro" id="IPR016130">
    <property type="entry name" value="Tyr_Pase_AS"/>
</dbReference>
<sequence>MHKNKLLQSKGKIMIRCKKIAVILAVFSAMGMVVQGQGNGDNIAFSQGGRTPLPALAPAAYEGHFWRVDAENDASLPRNFRTCQSPFHAVEHKYASEVDPSYIPSRKGLDDLRISGSSQFSARQFDALVHELRKKTKGPIYDVDLRQESHGFFDGTAVSWYGRHDWGNIGKSPTAVLADEQQRLQAALGKDVIVYDQGKGDLPIHPRVIAVRRVQTEQELAESKGIHYVRLANTDHLWPTPGEIDAFLAFVRTLPADAWLHFHCEAGAGRTTAYMVMYDMIKNPDLPYKDIVYRQYEIGGNYTPHDVVHPKQGDWKGPYYHEKHEMVSLFYQYVQDQTKQRWSQSWSQWLENKRMRVNNR</sequence>
<dbReference type="CDD" id="cd14495">
    <property type="entry name" value="PTPLP-like"/>
    <property type="match status" value="1"/>
</dbReference>
<dbReference type="Gene3D" id="3.30.70.1690">
    <property type="match status" value="1"/>
</dbReference>
<dbReference type="SMART" id="SM01301">
    <property type="entry name" value="PTPlike_phytase"/>
    <property type="match status" value="1"/>
</dbReference>
<dbReference type="Gene3D" id="3.90.190.10">
    <property type="entry name" value="Protein tyrosine phosphatase superfamily"/>
    <property type="match status" value="1"/>
</dbReference>
<dbReference type="InterPro" id="IPR029021">
    <property type="entry name" value="Prot-tyrosine_phosphatase-like"/>
</dbReference>
<evidence type="ECO:0000313" key="2">
    <source>
        <dbReference type="EMBL" id="ABC69358.4"/>
    </source>
</evidence>
<dbReference type="AlphaFoldDB" id="Q0ZQJ4"/>
<protein>
    <submittedName>
        <fullName evidence="2">PTP-like phytase</fullName>
    </submittedName>
</protein>